<dbReference type="PANTHER" id="PTHR42776:SF13">
    <property type="entry name" value="DIPEPTIDYL-PEPTIDASE 5"/>
    <property type="match status" value="1"/>
</dbReference>
<keyword evidence="7" id="KW-1185">Reference proteome</keyword>
<dbReference type="InterPro" id="IPR029058">
    <property type="entry name" value="AB_hydrolase_fold"/>
</dbReference>
<comment type="similarity">
    <text evidence="1">Belongs to the peptidase S9C family.</text>
</comment>
<dbReference type="InterPro" id="IPR011042">
    <property type="entry name" value="6-blade_b-propeller_TolB-like"/>
</dbReference>
<reference evidence="7" key="1">
    <citation type="submission" date="2024-06" db="EMBL/GenBank/DDBJ databases">
        <title>Multi-omics analyses provide insights into the biosynthesis of the anticancer antibiotic pleurotin in Hohenbuehelia grisea.</title>
        <authorList>
            <person name="Weaver J.A."/>
            <person name="Alberti F."/>
        </authorList>
    </citation>
    <scope>NUCLEOTIDE SEQUENCE [LARGE SCALE GENOMIC DNA]</scope>
    <source>
        <strain evidence="7">T-177</strain>
    </source>
</reference>
<dbReference type="PANTHER" id="PTHR42776">
    <property type="entry name" value="SERINE PEPTIDASE S9 FAMILY MEMBER"/>
    <property type="match status" value="1"/>
</dbReference>
<dbReference type="EMBL" id="JASNQZ010000001">
    <property type="protein sequence ID" value="KAL0961327.1"/>
    <property type="molecule type" value="Genomic_DNA"/>
</dbReference>
<evidence type="ECO:0000256" key="3">
    <source>
        <dbReference type="ARBA" id="ARBA00022801"/>
    </source>
</evidence>
<keyword evidence="3" id="KW-0378">Hydrolase</keyword>
<protein>
    <recommendedName>
        <fullName evidence="4">Dipeptidyl-peptidase V</fullName>
    </recommendedName>
</protein>
<dbReference type="Proteomes" id="UP001556367">
    <property type="component" value="Unassembled WGS sequence"/>
</dbReference>
<dbReference type="Gene3D" id="3.40.50.1820">
    <property type="entry name" value="alpha/beta hydrolase"/>
    <property type="match status" value="1"/>
</dbReference>
<sequence length="770" mass="87257">MRFPVSLLGFSALQTPLQSPSLPNTNQLAKPAGMNNVNARPNDFTFQEAADLFSPKDLVELRRPGQGVANDAGDFLMVPVSQYSLADKKNKKSLSIFSLASDVAPLDIPLPNGGEAFWLTGRYIAHAVPNESEKKTDIYVFTVDFRPNEGFGGLHRSSEPPALVGSIPTTTASNFRWAHPYLLFSDYVYPDGDLEAVKKNDEAWENRGHSAYVYETTYERHWDTWVGPKRASLFSVRMYQDPDREWHFDGDFVNLLKDTGHSSPVEPFGGTDDFDIAGGNVVYTAKDPELPEAWHTKQNVYIVPITGGTPKELTSGKQGATHSPVFDLWGSKVAWLEMDKDGYEADRSKIVIYDLKRDVRFTVTQDWDRSPDRLAFSKEGNFLYFTAGNEARVNVFVLPVPPTPSYSTTHPKLDKKYTTPTALTHDHAASGLQTLFTGRLIFTQSSFTSPNDVYIISDLHRWEKELEASDGLTPFRFEGKIERKTWFTEDVLEGKYFHEGEEVWFEGAKGKKVQGWVLKPKGWSKDDKKKTWPVALLIHGGPQSAWEDQWSTRWNPNVIANQGYFAVMINPTGSTTFGQEFTDGIAEDWGGKPFVDMQAGWKHVLEKYPEIDPERAVAAGASWGGYAINWIQGHPEYGFNFKALVCHDGVFDANYNGFSTDELFFFNHEWGGRPWDNRTKELSELYSPSNFVHKWSTPQLLIHGSKDYRLPETESIGAFHALQQRGVDSRLVVFPDENHWVLNHGNSIKWHYEVLRWFNKYVGRGKVDKQ</sequence>
<gene>
    <name evidence="6" type="ORF">HGRIS_006284</name>
</gene>
<organism evidence="6 7">
    <name type="scientific">Hohenbuehelia grisea</name>
    <dbReference type="NCBI Taxonomy" id="104357"/>
    <lineage>
        <taxon>Eukaryota</taxon>
        <taxon>Fungi</taxon>
        <taxon>Dikarya</taxon>
        <taxon>Basidiomycota</taxon>
        <taxon>Agaricomycotina</taxon>
        <taxon>Agaricomycetes</taxon>
        <taxon>Agaricomycetidae</taxon>
        <taxon>Agaricales</taxon>
        <taxon>Pleurotineae</taxon>
        <taxon>Pleurotaceae</taxon>
        <taxon>Hohenbuehelia</taxon>
    </lineage>
</organism>
<proteinExistence type="inferred from homology"/>
<dbReference type="Gene3D" id="2.120.10.30">
    <property type="entry name" value="TolB, C-terminal domain"/>
    <property type="match status" value="1"/>
</dbReference>
<comment type="caution">
    <text evidence="6">The sequence shown here is derived from an EMBL/GenBank/DDBJ whole genome shotgun (WGS) entry which is preliminary data.</text>
</comment>
<evidence type="ECO:0000256" key="1">
    <source>
        <dbReference type="ARBA" id="ARBA00010040"/>
    </source>
</evidence>
<feature type="domain" description="Peptidase S9 prolyl oligopeptidase catalytic" evidence="5">
    <location>
        <begin position="550"/>
        <end position="763"/>
    </location>
</feature>
<dbReference type="Pfam" id="PF00326">
    <property type="entry name" value="Peptidase_S9"/>
    <property type="match status" value="1"/>
</dbReference>
<evidence type="ECO:0000259" key="5">
    <source>
        <dbReference type="Pfam" id="PF00326"/>
    </source>
</evidence>
<dbReference type="SUPFAM" id="SSF82171">
    <property type="entry name" value="DPP6 N-terminal domain-like"/>
    <property type="match status" value="1"/>
</dbReference>
<accession>A0ABR3K0A9</accession>
<evidence type="ECO:0000313" key="7">
    <source>
        <dbReference type="Proteomes" id="UP001556367"/>
    </source>
</evidence>
<dbReference type="SUPFAM" id="SSF53474">
    <property type="entry name" value="alpha/beta-Hydrolases"/>
    <property type="match status" value="1"/>
</dbReference>
<evidence type="ECO:0000313" key="6">
    <source>
        <dbReference type="EMBL" id="KAL0961327.1"/>
    </source>
</evidence>
<name>A0ABR3K0A9_9AGAR</name>
<evidence type="ECO:0000256" key="2">
    <source>
        <dbReference type="ARBA" id="ARBA00022729"/>
    </source>
</evidence>
<keyword evidence="2" id="KW-0732">Signal</keyword>
<evidence type="ECO:0000256" key="4">
    <source>
        <dbReference type="ARBA" id="ARBA00032829"/>
    </source>
</evidence>
<dbReference type="InterPro" id="IPR001375">
    <property type="entry name" value="Peptidase_S9_cat"/>
</dbReference>